<comment type="caution">
    <text evidence="2">The sequence shown here is derived from an EMBL/GenBank/DDBJ whole genome shotgun (WGS) entry which is preliminary data.</text>
</comment>
<dbReference type="PATRIC" id="fig|999408.3.peg.3998"/>
<evidence type="ECO:0000313" key="2">
    <source>
        <dbReference type="EMBL" id="ENZ12103.1"/>
    </source>
</evidence>
<evidence type="ECO:0000313" key="3">
    <source>
        <dbReference type="Proteomes" id="UP000013085"/>
    </source>
</evidence>
<accession>A0A0E2HKK2</accession>
<dbReference type="Proteomes" id="UP000013085">
    <property type="component" value="Unassembled WGS sequence"/>
</dbReference>
<dbReference type="Pfam" id="PF11208">
    <property type="entry name" value="DUF2992"/>
    <property type="match status" value="1"/>
</dbReference>
<name>A0A0E2HKK2_9FIRM</name>
<gene>
    <name evidence="2" type="ORF">HMPREF1090_03732</name>
</gene>
<dbReference type="PIRSF" id="PIRSF021328">
    <property type="entry name" value="UCP021328"/>
    <property type="match status" value="1"/>
</dbReference>
<organism evidence="2 3">
    <name type="scientific">[Clostridium] clostridioforme 90A8</name>
    <dbReference type="NCBI Taxonomy" id="999408"/>
    <lineage>
        <taxon>Bacteria</taxon>
        <taxon>Bacillati</taxon>
        <taxon>Bacillota</taxon>
        <taxon>Clostridia</taxon>
        <taxon>Lachnospirales</taxon>
        <taxon>Lachnospiraceae</taxon>
        <taxon>Enterocloster</taxon>
    </lineage>
</organism>
<proteinExistence type="predicted"/>
<dbReference type="RefSeq" id="WP_002593795.1">
    <property type="nucleotide sequence ID" value="NZ_KB850980.1"/>
</dbReference>
<feature type="region of interest" description="Disordered" evidence="1">
    <location>
        <begin position="85"/>
        <end position="138"/>
    </location>
</feature>
<evidence type="ECO:0008006" key="4">
    <source>
        <dbReference type="Google" id="ProtNLM"/>
    </source>
</evidence>
<dbReference type="AlphaFoldDB" id="A0A0E2HKK2"/>
<protein>
    <recommendedName>
        <fullName evidence="4">DUF2992 family protein</fullName>
    </recommendedName>
</protein>
<feature type="compositionally biased region" description="Basic residues" evidence="1">
    <location>
        <begin position="128"/>
        <end position="138"/>
    </location>
</feature>
<evidence type="ECO:0000256" key="1">
    <source>
        <dbReference type="SAM" id="MobiDB-lite"/>
    </source>
</evidence>
<dbReference type="EMBL" id="AGYR01000040">
    <property type="protein sequence ID" value="ENZ12103.1"/>
    <property type="molecule type" value="Genomic_DNA"/>
</dbReference>
<dbReference type="HOGENOM" id="CLU_123192_1_0_9"/>
<feature type="compositionally biased region" description="Basic and acidic residues" evidence="1">
    <location>
        <begin position="112"/>
        <end position="127"/>
    </location>
</feature>
<dbReference type="InterPro" id="IPR016787">
    <property type="entry name" value="UCP021328"/>
</dbReference>
<sequence length="138" mass="16455">MSIRTGKLTVFFEEPFWVGIFERVENGKLSVSKVTFGTEPKDYEIWEFVLKEYDRLQFSPSVEVTAKELTKNPKKLQREIHKQMLDRGVGTKSQQALKLQQEQRKQQRKSKSREDKLAEEKKMFDLKQKKKKEKHRGH</sequence>
<reference evidence="2 3" key="1">
    <citation type="submission" date="2013-01" db="EMBL/GenBank/DDBJ databases">
        <title>The Genome Sequence of Clostridium clostridioforme 90A8.</title>
        <authorList>
            <consortium name="The Broad Institute Genome Sequencing Platform"/>
            <person name="Earl A."/>
            <person name="Ward D."/>
            <person name="Feldgarden M."/>
            <person name="Gevers D."/>
            <person name="Courvalin P."/>
            <person name="Lambert T."/>
            <person name="Walker B."/>
            <person name="Young S.K."/>
            <person name="Zeng Q."/>
            <person name="Gargeya S."/>
            <person name="Fitzgerald M."/>
            <person name="Haas B."/>
            <person name="Abouelleil A."/>
            <person name="Alvarado L."/>
            <person name="Arachchi H.M."/>
            <person name="Berlin A.M."/>
            <person name="Chapman S.B."/>
            <person name="Dewar J."/>
            <person name="Goldberg J."/>
            <person name="Griggs A."/>
            <person name="Gujja S."/>
            <person name="Hansen M."/>
            <person name="Howarth C."/>
            <person name="Imamovic A."/>
            <person name="Larimer J."/>
            <person name="McCowan C."/>
            <person name="Murphy C."/>
            <person name="Neiman D."/>
            <person name="Pearson M."/>
            <person name="Priest M."/>
            <person name="Roberts A."/>
            <person name="Saif S."/>
            <person name="Shea T."/>
            <person name="Sisk P."/>
            <person name="Sykes S."/>
            <person name="Wortman J."/>
            <person name="Nusbaum C."/>
            <person name="Birren B."/>
        </authorList>
    </citation>
    <scope>NUCLEOTIDE SEQUENCE [LARGE SCALE GENOMIC DNA]</scope>
    <source>
        <strain evidence="2 3">90A8</strain>
    </source>
</reference>